<dbReference type="PANTHER" id="PTHR31884">
    <property type="entry name" value="POLYGALACTURONASE"/>
    <property type="match status" value="1"/>
</dbReference>
<keyword evidence="4" id="KW-0677">Repeat</keyword>
<feature type="signal peptide" evidence="13">
    <location>
        <begin position="1"/>
        <end position="21"/>
    </location>
</feature>
<evidence type="ECO:0000256" key="6">
    <source>
        <dbReference type="ARBA" id="ARBA00023157"/>
    </source>
</evidence>
<protein>
    <recommendedName>
        <fullName evidence="2">endo-polygalacturonase</fullName>
        <ecNumber evidence="2">3.2.1.15</ecNumber>
    </recommendedName>
</protein>
<reference evidence="14 15" key="1">
    <citation type="submission" date="2019-02" db="EMBL/GenBank/DDBJ databases">
        <title>Genome sequencing of the rare red list fungi Dentipellis fragilis.</title>
        <authorList>
            <person name="Buettner E."/>
            <person name="Kellner H."/>
        </authorList>
    </citation>
    <scope>NUCLEOTIDE SEQUENCE [LARGE SCALE GENOMIC DNA]</scope>
    <source>
        <strain evidence="14 15">DSM 105465</strain>
    </source>
</reference>
<dbReference type="GO" id="GO:0005576">
    <property type="term" value="C:extracellular region"/>
    <property type="evidence" value="ECO:0007669"/>
    <property type="project" value="TreeGrafter"/>
</dbReference>
<accession>A0A4Y9ZFG9</accession>
<dbReference type="PROSITE" id="PS00502">
    <property type="entry name" value="POLYGALACTURONASE"/>
    <property type="match status" value="1"/>
</dbReference>
<evidence type="ECO:0000256" key="1">
    <source>
        <dbReference type="ARBA" id="ARBA00008834"/>
    </source>
</evidence>
<evidence type="ECO:0000256" key="3">
    <source>
        <dbReference type="ARBA" id="ARBA00022729"/>
    </source>
</evidence>
<evidence type="ECO:0000256" key="8">
    <source>
        <dbReference type="ARBA" id="ARBA00023316"/>
    </source>
</evidence>
<dbReference type="InterPro" id="IPR000743">
    <property type="entry name" value="Glyco_hydro_28"/>
</dbReference>
<feature type="chain" id="PRO_5021381210" description="endo-polygalacturonase" evidence="13">
    <location>
        <begin position="22"/>
        <end position="368"/>
    </location>
</feature>
<dbReference type="SUPFAM" id="SSF51126">
    <property type="entry name" value="Pectin lyase-like"/>
    <property type="match status" value="1"/>
</dbReference>
<dbReference type="Proteomes" id="UP000298327">
    <property type="component" value="Unassembled WGS sequence"/>
</dbReference>
<evidence type="ECO:0000256" key="11">
    <source>
        <dbReference type="RuleBase" id="RU361169"/>
    </source>
</evidence>
<dbReference type="STRING" id="205917.A0A4Y9ZFG9"/>
<dbReference type="SMART" id="SM00710">
    <property type="entry name" value="PbH1"/>
    <property type="match status" value="5"/>
</dbReference>
<keyword evidence="5 11" id="KW-0378">Hydrolase</keyword>
<comment type="catalytic activity">
    <reaction evidence="9">
        <text>(1,4-alpha-D-galacturonosyl)n+m + H2O = (1,4-alpha-D-galacturonosyl)n + (1,4-alpha-D-galacturonosyl)m.</text>
        <dbReference type="EC" id="3.2.1.15"/>
    </reaction>
</comment>
<comment type="similarity">
    <text evidence="1 11">Belongs to the glycosyl hydrolase 28 family.</text>
</comment>
<dbReference type="GO" id="GO:0004650">
    <property type="term" value="F:polygalacturonase activity"/>
    <property type="evidence" value="ECO:0007669"/>
    <property type="project" value="UniProtKB-EC"/>
</dbReference>
<keyword evidence="8" id="KW-0961">Cell wall biogenesis/degradation</keyword>
<organism evidence="14 15">
    <name type="scientific">Dentipellis fragilis</name>
    <dbReference type="NCBI Taxonomy" id="205917"/>
    <lineage>
        <taxon>Eukaryota</taxon>
        <taxon>Fungi</taxon>
        <taxon>Dikarya</taxon>
        <taxon>Basidiomycota</taxon>
        <taxon>Agaricomycotina</taxon>
        <taxon>Agaricomycetes</taxon>
        <taxon>Russulales</taxon>
        <taxon>Hericiaceae</taxon>
        <taxon>Dentipellis</taxon>
    </lineage>
</organism>
<dbReference type="Pfam" id="PF00295">
    <property type="entry name" value="Glyco_hydro_28"/>
    <property type="match status" value="1"/>
</dbReference>
<dbReference type="InterPro" id="IPR050434">
    <property type="entry name" value="Glycosyl_hydrlase_28"/>
</dbReference>
<feature type="region of interest" description="Disordered" evidence="12">
    <location>
        <begin position="168"/>
        <end position="189"/>
    </location>
</feature>
<dbReference type="AlphaFoldDB" id="A0A4Y9ZFG9"/>
<dbReference type="EMBL" id="SEOQ01000012">
    <property type="protein sequence ID" value="TFY72541.1"/>
    <property type="molecule type" value="Genomic_DNA"/>
</dbReference>
<evidence type="ECO:0000256" key="5">
    <source>
        <dbReference type="ARBA" id="ARBA00022801"/>
    </source>
</evidence>
<feature type="active site" evidence="10">
    <location>
        <position position="228"/>
    </location>
</feature>
<evidence type="ECO:0000256" key="4">
    <source>
        <dbReference type="ARBA" id="ARBA00022737"/>
    </source>
</evidence>
<keyword evidence="15" id="KW-1185">Reference proteome</keyword>
<dbReference type="Gene3D" id="2.160.20.10">
    <property type="entry name" value="Single-stranded right-handed beta-helix, Pectin lyase-like"/>
    <property type="match status" value="1"/>
</dbReference>
<evidence type="ECO:0000313" key="14">
    <source>
        <dbReference type="EMBL" id="TFY72541.1"/>
    </source>
</evidence>
<dbReference type="GO" id="GO:0045490">
    <property type="term" value="P:pectin catabolic process"/>
    <property type="evidence" value="ECO:0007669"/>
    <property type="project" value="TreeGrafter"/>
</dbReference>
<evidence type="ECO:0000256" key="10">
    <source>
        <dbReference type="PROSITE-ProRule" id="PRU10052"/>
    </source>
</evidence>
<keyword evidence="6" id="KW-1015">Disulfide bond</keyword>
<evidence type="ECO:0000256" key="7">
    <source>
        <dbReference type="ARBA" id="ARBA00023295"/>
    </source>
</evidence>
<dbReference type="PANTHER" id="PTHR31884:SF1">
    <property type="entry name" value="POLYGALACTURONASE"/>
    <property type="match status" value="1"/>
</dbReference>
<keyword evidence="7 11" id="KW-0326">Glycosidase</keyword>
<keyword evidence="3 13" id="KW-0732">Signal</keyword>
<evidence type="ECO:0000256" key="9">
    <source>
        <dbReference type="ARBA" id="ARBA00034074"/>
    </source>
</evidence>
<comment type="caution">
    <text evidence="14">The sequence shown here is derived from an EMBL/GenBank/DDBJ whole genome shotgun (WGS) entry which is preliminary data.</text>
</comment>
<evidence type="ECO:0000313" key="15">
    <source>
        <dbReference type="Proteomes" id="UP000298327"/>
    </source>
</evidence>
<evidence type="ECO:0000256" key="13">
    <source>
        <dbReference type="SAM" id="SignalP"/>
    </source>
</evidence>
<dbReference type="InterPro" id="IPR011050">
    <property type="entry name" value="Pectin_lyase_fold/virulence"/>
</dbReference>
<sequence length="368" mass="37896">MTSLKLSGFLALSIYVCTALAAKQGKACTGTISSMDDVSSAVECTTVNINSFTVPAGETFLLELADSTTVNVQGDVSFGNKTWAGPLFQVKGDSVTFNGNGHTFNGNGPFYWDGQGGNGGVTKPAPMMKIEISGTYTNVKVLNSPARVYSVSNPATLVMSQLTIDDSLGDQPNSKSDGKAAGHNTDGFDVSTTDLTIEDSTIMNQDDCLAINKGSNIVFQRNTCSGGHGISIGSISSDAVVSGVVISGNTITNNDQALRIKTKASATDASVSNVTYSGNTGTGLRQFGVLIDQSYPDTLGTPGTGVQVSGINFVGSTTTLSVDSDAQRVAVNCGEGACTGTWDWSALKVSGGEAGDITNFDGIQGFTQ</sequence>
<gene>
    <name evidence="14" type="ORF">EVG20_g464</name>
</gene>
<dbReference type="GO" id="GO:0071555">
    <property type="term" value="P:cell wall organization"/>
    <property type="evidence" value="ECO:0007669"/>
    <property type="project" value="UniProtKB-KW"/>
</dbReference>
<evidence type="ECO:0000256" key="12">
    <source>
        <dbReference type="SAM" id="MobiDB-lite"/>
    </source>
</evidence>
<dbReference type="InterPro" id="IPR012334">
    <property type="entry name" value="Pectin_lyas_fold"/>
</dbReference>
<dbReference type="InterPro" id="IPR006626">
    <property type="entry name" value="PbH1"/>
</dbReference>
<dbReference type="EC" id="3.2.1.15" evidence="2"/>
<name>A0A4Y9ZFG9_9AGAM</name>
<evidence type="ECO:0000256" key="2">
    <source>
        <dbReference type="ARBA" id="ARBA00012736"/>
    </source>
</evidence>
<proteinExistence type="inferred from homology"/>
<dbReference type="OrthoDB" id="1546079at2759"/>